<dbReference type="EMBL" id="SSXH01000774">
    <property type="protein sequence ID" value="THJ39114.1"/>
    <property type="molecule type" value="Genomic_DNA"/>
</dbReference>
<evidence type="ECO:0000313" key="4">
    <source>
        <dbReference type="Proteomes" id="UP000305282"/>
    </source>
</evidence>
<dbReference type="InterPro" id="IPR001932">
    <property type="entry name" value="PPM-type_phosphatase-like_dom"/>
</dbReference>
<dbReference type="OrthoDB" id="342342at2"/>
<dbReference type="GO" id="GO:0016791">
    <property type="term" value="F:phosphatase activity"/>
    <property type="evidence" value="ECO:0007669"/>
    <property type="project" value="TreeGrafter"/>
</dbReference>
<accession>A0A4S5C0Y4</accession>
<dbReference type="InterPro" id="IPR052016">
    <property type="entry name" value="Bact_Sigma-Reg"/>
</dbReference>
<feature type="non-terminal residue" evidence="3">
    <location>
        <position position="1"/>
    </location>
</feature>
<dbReference type="PANTHER" id="PTHR43156:SF2">
    <property type="entry name" value="STAGE II SPORULATION PROTEIN E"/>
    <property type="match status" value="1"/>
</dbReference>
<proteinExistence type="predicted"/>
<evidence type="ECO:0000313" key="3">
    <source>
        <dbReference type="EMBL" id="THJ39114.1"/>
    </source>
</evidence>
<protein>
    <submittedName>
        <fullName evidence="3">Serine/threonine-protein phosphatase</fullName>
    </submittedName>
</protein>
<dbReference type="Proteomes" id="UP000305282">
    <property type="component" value="Unassembled WGS sequence"/>
</dbReference>
<keyword evidence="4" id="KW-1185">Reference proteome</keyword>
<dbReference type="Pfam" id="PF07228">
    <property type="entry name" value="SpoIIE"/>
    <property type="match status" value="1"/>
</dbReference>
<comment type="caution">
    <text evidence="3">The sequence shown here is derived from an EMBL/GenBank/DDBJ whole genome shotgun (WGS) entry which is preliminary data.</text>
</comment>
<keyword evidence="1" id="KW-0378">Hydrolase</keyword>
<dbReference type="SMART" id="SM00331">
    <property type="entry name" value="PP2C_SIG"/>
    <property type="match status" value="1"/>
</dbReference>
<dbReference type="PANTHER" id="PTHR43156">
    <property type="entry name" value="STAGE II SPORULATION PROTEIN E-RELATED"/>
    <property type="match status" value="1"/>
</dbReference>
<dbReference type="InterPro" id="IPR036457">
    <property type="entry name" value="PPM-type-like_dom_sf"/>
</dbReference>
<evidence type="ECO:0000256" key="1">
    <source>
        <dbReference type="ARBA" id="ARBA00022801"/>
    </source>
</evidence>
<name>A0A4S5C0Y4_9ACTN</name>
<feature type="domain" description="PPM-type phosphatase" evidence="2">
    <location>
        <begin position="1"/>
        <end position="180"/>
    </location>
</feature>
<organism evidence="3 4">
    <name type="scientific">Candidatus Frankia alpina</name>
    <dbReference type="NCBI Taxonomy" id="2699483"/>
    <lineage>
        <taxon>Bacteria</taxon>
        <taxon>Bacillati</taxon>
        <taxon>Actinomycetota</taxon>
        <taxon>Actinomycetes</taxon>
        <taxon>Frankiales</taxon>
        <taxon>Frankiaceae</taxon>
        <taxon>Frankia</taxon>
    </lineage>
</organism>
<dbReference type="RefSeq" id="WP_136449449.1">
    <property type="nucleotide sequence ID" value="NZ_SSXH01000774.1"/>
</dbReference>
<dbReference type="Gene3D" id="3.60.40.10">
    <property type="entry name" value="PPM-type phosphatase domain"/>
    <property type="match status" value="1"/>
</dbReference>
<sequence>RAARFARRLREAMRRHLCAGATPDVVVSRAMVDVAAAGDLGEMYATAFLAVADARSPRVDYVNAGHPPVVHLPAGPATGGGGEPRALGPTGPILSDLFAGTAIWSTRSLTMAVGDCLLLYTDGISEARDEYGDQFGVLPLTTARAGTDSPDGLLHRLFALVAEHACGAVRDDRTIAILARQPAAVRSCPGGAAGARSSAG</sequence>
<evidence type="ECO:0000259" key="2">
    <source>
        <dbReference type="SMART" id="SM00331"/>
    </source>
</evidence>
<dbReference type="AlphaFoldDB" id="A0A4S5C0Y4"/>
<dbReference type="SUPFAM" id="SSF81606">
    <property type="entry name" value="PP2C-like"/>
    <property type="match status" value="1"/>
</dbReference>
<gene>
    <name evidence="3" type="ORF">E7Y31_20655</name>
</gene>
<reference evidence="3 4" key="1">
    <citation type="submission" date="2019-04" db="EMBL/GenBank/DDBJ databases">
        <title>Draft genome sequences for three unisolated Alnus-infective Frankia Sp+ strains, AgTrS, AiOr and AvVan, the first sequenced Frankia strains able to sporulate in-planta.</title>
        <authorList>
            <person name="Bethencourt L."/>
            <person name="Vautrin F."/>
            <person name="Taib N."/>
            <person name="Dubost A."/>
            <person name="Castro-Garcia L."/>
            <person name="Imbaud O."/>
            <person name="Abrouk D."/>
            <person name="Fournier P."/>
            <person name="Briolay J."/>
            <person name="Nguyen A."/>
            <person name="Normand P."/>
            <person name="Fernandez M.P."/>
            <person name="Brochier-Armanet C."/>
            <person name="Herrera-Belaroussi A."/>
        </authorList>
    </citation>
    <scope>NUCLEOTIDE SEQUENCE [LARGE SCALE GENOMIC DNA]</scope>
    <source>
        <strain evidence="3 4">AvVan</strain>
    </source>
</reference>